<feature type="compositionally biased region" description="Polar residues" evidence="6">
    <location>
        <begin position="219"/>
        <end position="245"/>
    </location>
</feature>
<evidence type="ECO:0000256" key="3">
    <source>
        <dbReference type="ARBA" id="ARBA00022490"/>
    </source>
</evidence>
<reference evidence="8 9" key="1">
    <citation type="submission" date="2019-08" db="EMBL/GenBank/DDBJ databases">
        <title>The genome of the soybean aphid Biotype 1, its phylome, world population structure and adaptation to the North American continent.</title>
        <authorList>
            <person name="Giordano R."/>
            <person name="Donthu R.K."/>
            <person name="Hernandez A.G."/>
            <person name="Wright C.L."/>
            <person name="Zimin A.V."/>
        </authorList>
    </citation>
    <scope>NUCLEOTIDE SEQUENCE [LARGE SCALE GENOMIC DNA]</scope>
    <source>
        <tissue evidence="8">Whole aphids</tissue>
    </source>
</reference>
<dbReference type="GO" id="GO:0005737">
    <property type="term" value="C:cytoplasm"/>
    <property type="evidence" value="ECO:0007669"/>
    <property type="project" value="UniProtKB-SubCell"/>
</dbReference>
<proteinExistence type="predicted"/>
<gene>
    <name evidence="8" type="ORF">AGLY_011345</name>
</gene>
<keyword evidence="3" id="KW-0963">Cytoplasm</keyword>
<evidence type="ECO:0000259" key="7">
    <source>
        <dbReference type="PROSITE" id="PS50020"/>
    </source>
</evidence>
<evidence type="ECO:0000313" key="9">
    <source>
        <dbReference type="Proteomes" id="UP000475862"/>
    </source>
</evidence>
<dbReference type="GO" id="GO:0035329">
    <property type="term" value="P:hippo signaling"/>
    <property type="evidence" value="ECO:0007669"/>
    <property type="project" value="TreeGrafter"/>
</dbReference>
<dbReference type="CDD" id="cd00201">
    <property type="entry name" value="WW"/>
    <property type="match status" value="1"/>
</dbReference>
<organism evidence="8 9">
    <name type="scientific">Aphis glycines</name>
    <name type="common">Soybean aphid</name>
    <dbReference type="NCBI Taxonomy" id="307491"/>
    <lineage>
        <taxon>Eukaryota</taxon>
        <taxon>Metazoa</taxon>
        <taxon>Ecdysozoa</taxon>
        <taxon>Arthropoda</taxon>
        <taxon>Hexapoda</taxon>
        <taxon>Insecta</taxon>
        <taxon>Pterygota</taxon>
        <taxon>Neoptera</taxon>
        <taxon>Paraneoptera</taxon>
        <taxon>Hemiptera</taxon>
        <taxon>Sternorrhyncha</taxon>
        <taxon>Aphidomorpha</taxon>
        <taxon>Aphidoidea</taxon>
        <taxon>Aphididae</taxon>
        <taxon>Aphidini</taxon>
        <taxon>Aphis</taxon>
        <taxon>Aphis</taxon>
    </lineage>
</organism>
<sequence length="294" mass="32022">MKSHLTRTTQWEDPRKSLAAQAANQHQRSAEQLLSPGNDSGSSTNATSTPTNSPPHIHSTLQGTNKNVTLGPLPDGWEQAVTGDGETYFINHIARTTSWFDPRIPVHLQRAPTSGAVLPSGSASWLLNGASGLSQSLQVTQQKLRLHSLQLERERLKSRQQEIIRQQDLMLRPGQTNNDLDPFLSCSSSSVDHSRQESADSGLGLGNNYSLPHTPEDFLSSNMDDNMDCTSESDNPGPSSDMSVVDSQEMATLDVTDDLVPSLQLGDEFGNDILDEVSLLIDPNNKPGSILTWL</sequence>
<accession>A0A6G0TD62</accession>
<evidence type="ECO:0000313" key="8">
    <source>
        <dbReference type="EMBL" id="KAE9530883.1"/>
    </source>
</evidence>
<evidence type="ECO:0000256" key="2">
    <source>
        <dbReference type="ARBA" id="ARBA00004496"/>
    </source>
</evidence>
<dbReference type="InterPro" id="IPR051583">
    <property type="entry name" value="YAP1"/>
</dbReference>
<comment type="subcellular location">
    <subcellularLocation>
        <location evidence="2">Cytoplasm</location>
    </subcellularLocation>
    <subcellularLocation>
        <location evidence="1">Nucleus</location>
    </subcellularLocation>
</comment>
<dbReference type="GO" id="GO:0005634">
    <property type="term" value="C:nucleus"/>
    <property type="evidence" value="ECO:0007669"/>
    <property type="project" value="UniProtKB-SubCell"/>
</dbReference>
<keyword evidence="4" id="KW-0539">Nucleus</keyword>
<keyword evidence="9" id="KW-1185">Reference proteome</keyword>
<dbReference type="GO" id="GO:0003713">
    <property type="term" value="F:transcription coactivator activity"/>
    <property type="evidence" value="ECO:0007669"/>
    <property type="project" value="TreeGrafter"/>
</dbReference>
<evidence type="ECO:0000256" key="4">
    <source>
        <dbReference type="ARBA" id="ARBA00023242"/>
    </source>
</evidence>
<evidence type="ECO:0000256" key="5">
    <source>
        <dbReference type="SAM" id="Coils"/>
    </source>
</evidence>
<dbReference type="Proteomes" id="UP000475862">
    <property type="component" value="Unassembled WGS sequence"/>
</dbReference>
<dbReference type="AlphaFoldDB" id="A0A6G0TD62"/>
<feature type="region of interest" description="Disordered" evidence="6">
    <location>
        <begin position="173"/>
        <end position="245"/>
    </location>
</feature>
<protein>
    <recommendedName>
        <fullName evidence="7">WW domain-containing protein</fullName>
    </recommendedName>
</protein>
<dbReference type="InterPro" id="IPR036020">
    <property type="entry name" value="WW_dom_sf"/>
</dbReference>
<dbReference type="PANTHER" id="PTHR17616">
    <property type="entry name" value="YES-ASSOCIATED PROTEIN YAP1 FAMILY MEMBER"/>
    <property type="match status" value="1"/>
</dbReference>
<name>A0A6G0TD62_APHGL</name>
<comment type="caution">
    <text evidence="8">The sequence shown here is derived from an EMBL/GenBank/DDBJ whole genome shotgun (WGS) entry which is preliminary data.</text>
</comment>
<feature type="coiled-coil region" evidence="5">
    <location>
        <begin position="139"/>
        <end position="166"/>
    </location>
</feature>
<dbReference type="FunFam" id="2.20.70.10:FF:000019">
    <property type="entry name" value="Putative transcriptional coactivator YAP1"/>
    <property type="match status" value="1"/>
</dbReference>
<feature type="region of interest" description="Disordered" evidence="6">
    <location>
        <begin position="1"/>
        <end position="66"/>
    </location>
</feature>
<feature type="compositionally biased region" description="Polar residues" evidence="6">
    <location>
        <begin position="174"/>
        <end position="191"/>
    </location>
</feature>
<evidence type="ECO:0000256" key="6">
    <source>
        <dbReference type="SAM" id="MobiDB-lite"/>
    </source>
</evidence>
<keyword evidence="5" id="KW-0175">Coiled coil</keyword>
<evidence type="ECO:0000256" key="1">
    <source>
        <dbReference type="ARBA" id="ARBA00004123"/>
    </source>
</evidence>
<dbReference type="PANTHER" id="PTHR17616:SF8">
    <property type="entry name" value="TRANSCRIPTIONAL COACTIVATOR YORKIE"/>
    <property type="match status" value="1"/>
</dbReference>
<dbReference type="PROSITE" id="PS01159">
    <property type="entry name" value="WW_DOMAIN_1"/>
    <property type="match status" value="1"/>
</dbReference>
<dbReference type="PROSITE" id="PS50020">
    <property type="entry name" value="WW_DOMAIN_2"/>
    <property type="match status" value="1"/>
</dbReference>
<dbReference type="InterPro" id="IPR001202">
    <property type="entry name" value="WW_dom"/>
</dbReference>
<feature type="domain" description="WW" evidence="7">
    <location>
        <begin position="71"/>
        <end position="104"/>
    </location>
</feature>
<dbReference type="GO" id="GO:0045944">
    <property type="term" value="P:positive regulation of transcription by RNA polymerase II"/>
    <property type="evidence" value="ECO:0007669"/>
    <property type="project" value="TreeGrafter"/>
</dbReference>
<dbReference type="SMART" id="SM00456">
    <property type="entry name" value="WW"/>
    <property type="match status" value="1"/>
</dbReference>
<dbReference type="OrthoDB" id="2020426at2759"/>
<feature type="compositionally biased region" description="Polar residues" evidence="6">
    <location>
        <begin position="22"/>
        <end position="41"/>
    </location>
</feature>
<dbReference type="SUPFAM" id="SSF51045">
    <property type="entry name" value="WW domain"/>
    <property type="match status" value="1"/>
</dbReference>
<dbReference type="EMBL" id="VYZN01000042">
    <property type="protein sequence ID" value="KAE9530883.1"/>
    <property type="molecule type" value="Genomic_DNA"/>
</dbReference>
<dbReference type="Pfam" id="PF00397">
    <property type="entry name" value="WW"/>
    <property type="match status" value="1"/>
</dbReference>
<dbReference type="Gene3D" id="2.20.70.10">
    <property type="match status" value="1"/>
</dbReference>
<feature type="compositionally biased region" description="Low complexity" evidence="6">
    <location>
        <begin position="42"/>
        <end position="55"/>
    </location>
</feature>